<proteinExistence type="predicted"/>
<dbReference type="SUPFAM" id="SSF52821">
    <property type="entry name" value="Rhodanese/Cell cycle control phosphatase"/>
    <property type="match status" value="1"/>
</dbReference>
<dbReference type="AlphaFoldDB" id="A0A1C5A1X8"/>
<dbReference type="InParanoid" id="A0A1C5A1X8"/>
<dbReference type="Gene3D" id="3.40.250.10">
    <property type="entry name" value="Rhodanese-like domain"/>
    <property type="match status" value="1"/>
</dbReference>
<dbReference type="GO" id="GO:0016740">
    <property type="term" value="F:transferase activity"/>
    <property type="evidence" value="ECO:0007669"/>
    <property type="project" value="UniProtKB-KW"/>
</dbReference>
<reference evidence="4" key="1">
    <citation type="submission" date="2016-06" db="EMBL/GenBank/DDBJ databases">
        <authorList>
            <person name="Varghese N."/>
            <person name="Submissions Spin"/>
        </authorList>
    </citation>
    <scope>NUCLEOTIDE SEQUENCE [LARGE SCALE GENOMIC DNA]</scope>
    <source>
        <strain evidence="4">DSM 43816</strain>
    </source>
</reference>
<feature type="domain" description="Rhodanese" evidence="2">
    <location>
        <begin position="61"/>
        <end position="159"/>
    </location>
</feature>
<dbReference type="PROSITE" id="PS50206">
    <property type="entry name" value="RHODANESE_3"/>
    <property type="match status" value="1"/>
</dbReference>
<feature type="compositionally biased region" description="Pro residues" evidence="1">
    <location>
        <begin position="1"/>
        <end position="11"/>
    </location>
</feature>
<evidence type="ECO:0000256" key="1">
    <source>
        <dbReference type="SAM" id="MobiDB-lite"/>
    </source>
</evidence>
<evidence type="ECO:0000259" key="2">
    <source>
        <dbReference type="PROSITE" id="PS50206"/>
    </source>
</evidence>
<dbReference type="InterPro" id="IPR036873">
    <property type="entry name" value="Rhodanese-like_dom_sf"/>
</dbReference>
<evidence type="ECO:0000313" key="4">
    <source>
        <dbReference type="Proteomes" id="UP000198253"/>
    </source>
</evidence>
<organism evidence="3 4">
    <name type="scientific">Micromonospora echinospora</name>
    <name type="common">Micromonospora purpurea</name>
    <dbReference type="NCBI Taxonomy" id="1877"/>
    <lineage>
        <taxon>Bacteria</taxon>
        <taxon>Bacillati</taxon>
        <taxon>Actinomycetota</taxon>
        <taxon>Actinomycetes</taxon>
        <taxon>Micromonosporales</taxon>
        <taxon>Micromonosporaceae</taxon>
        <taxon>Micromonospora</taxon>
    </lineage>
</organism>
<accession>A0A1C5A1X8</accession>
<name>A0A1C5A1X8_MICEC</name>
<evidence type="ECO:0000313" key="3">
    <source>
        <dbReference type="EMBL" id="SCF39156.1"/>
    </source>
</evidence>
<dbReference type="Proteomes" id="UP000198253">
    <property type="component" value="Chromosome I"/>
</dbReference>
<dbReference type="Pfam" id="PF00581">
    <property type="entry name" value="Rhodanese"/>
    <property type="match status" value="1"/>
</dbReference>
<sequence>MHPTRHCPPGPSTVTRPDPSGTLPAGPAVAPPPGSRGIDEILADARTRLRRLDPEGAHLAHRRGALLVDIRPAAQRAAHGTVPGALAVERNVLEWRFDPRCAARLPQVVDYDLCVVVLCQEGYTSSLAAAALQEIGLHRATDVVGGFAAWSIAGLPTLGPTVLKPPASSVAPVAVRPTPL</sequence>
<keyword evidence="4" id="KW-1185">Reference proteome</keyword>
<dbReference type="OrthoDB" id="4828183at2"/>
<protein>
    <submittedName>
        <fullName evidence="3">Rhodanese-related sulfurtransferase</fullName>
    </submittedName>
</protein>
<dbReference type="SMART" id="SM00450">
    <property type="entry name" value="RHOD"/>
    <property type="match status" value="1"/>
</dbReference>
<dbReference type="InterPro" id="IPR001763">
    <property type="entry name" value="Rhodanese-like_dom"/>
</dbReference>
<feature type="region of interest" description="Disordered" evidence="1">
    <location>
        <begin position="1"/>
        <end position="36"/>
    </location>
</feature>
<gene>
    <name evidence="3" type="ORF">GA0070618_6146</name>
</gene>
<keyword evidence="3" id="KW-0808">Transferase</keyword>
<dbReference type="EMBL" id="LT607413">
    <property type="protein sequence ID" value="SCF39156.1"/>
    <property type="molecule type" value="Genomic_DNA"/>
</dbReference>